<dbReference type="GO" id="GO:0031201">
    <property type="term" value="C:SNARE complex"/>
    <property type="evidence" value="ECO:0007669"/>
    <property type="project" value="TreeGrafter"/>
</dbReference>
<dbReference type="Proteomes" id="UP000677228">
    <property type="component" value="Unassembled WGS sequence"/>
</dbReference>
<dbReference type="InterPro" id="IPR010989">
    <property type="entry name" value="SNARE"/>
</dbReference>
<sequence length="244" mass="27958">MPMSSASDFQRLHNGITTNLQKISNNVTDIESLVKKIGTTEDSETLRERYHKLQNDTKILSQTTNQALQQLNHIPVHTEAEQNRKKLLTESLPTQYLQSLNRFQQAQRLGVQKERESLNRARAQSQEGVTLFDNREQEPFGSTYKSPQQQTQAILAVENHVDLKTIHERDQQLRRLEGDIVQVNEIFKDVSKLVHEQGEIIDHIEVHIDTAQHDVQQASSSLKHAVGSQVRAVEICHSNIEHPR</sequence>
<evidence type="ECO:0000313" key="4">
    <source>
        <dbReference type="EMBL" id="CAF1160369.1"/>
    </source>
</evidence>
<comment type="caution">
    <text evidence="3">The sequence shown here is derived from an EMBL/GenBank/DDBJ whole genome shotgun (WGS) entry which is preliminary data.</text>
</comment>
<keyword evidence="7" id="KW-1185">Reference proteome</keyword>
<dbReference type="PANTHER" id="PTHR19957:SF38">
    <property type="entry name" value="LD27581P"/>
    <property type="match status" value="1"/>
</dbReference>
<evidence type="ECO:0000256" key="1">
    <source>
        <dbReference type="ARBA" id="ARBA00009063"/>
    </source>
</evidence>
<dbReference type="Proteomes" id="UP000663829">
    <property type="component" value="Unassembled WGS sequence"/>
</dbReference>
<dbReference type="EMBL" id="CAJNOK010012289">
    <property type="protein sequence ID" value="CAF1160369.1"/>
    <property type="molecule type" value="Genomic_DNA"/>
</dbReference>
<dbReference type="InterPro" id="IPR006011">
    <property type="entry name" value="Syntaxin_N"/>
</dbReference>
<proteinExistence type="inferred from homology"/>
<protein>
    <recommendedName>
        <fullName evidence="2">t-SNARE coiled-coil homology domain-containing protein</fullName>
    </recommendedName>
</protein>
<comment type="similarity">
    <text evidence="1">Belongs to the syntaxin family.</text>
</comment>
<dbReference type="PROSITE" id="PS50192">
    <property type="entry name" value="T_SNARE"/>
    <property type="match status" value="1"/>
</dbReference>
<dbReference type="GO" id="GO:0048278">
    <property type="term" value="P:vesicle docking"/>
    <property type="evidence" value="ECO:0007669"/>
    <property type="project" value="TreeGrafter"/>
</dbReference>
<dbReference type="SMART" id="SM00397">
    <property type="entry name" value="t_SNARE"/>
    <property type="match status" value="1"/>
</dbReference>
<feature type="domain" description="T-SNARE coiled-coil homology" evidence="2">
    <location>
        <begin position="163"/>
        <end position="225"/>
    </location>
</feature>
<dbReference type="InterPro" id="IPR000727">
    <property type="entry name" value="T_SNARE_dom"/>
</dbReference>
<evidence type="ECO:0000313" key="5">
    <source>
        <dbReference type="EMBL" id="CAF3684825.1"/>
    </source>
</evidence>
<dbReference type="GO" id="GO:0005484">
    <property type="term" value="F:SNAP receptor activity"/>
    <property type="evidence" value="ECO:0007669"/>
    <property type="project" value="TreeGrafter"/>
</dbReference>
<dbReference type="GO" id="GO:0000149">
    <property type="term" value="F:SNARE binding"/>
    <property type="evidence" value="ECO:0007669"/>
    <property type="project" value="TreeGrafter"/>
</dbReference>
<dbReference type="GO" id="GO:0012505">
    <property type="term" value="C:endomembrane system"/>
    <property type="evidence" value="ECO:0007669"/>
    <property type="project" value="TreeGrafter"/>
</dbReference>
<dbReference type="SMART" id="SM00503">
    <property type="entry name" value="SynN"/>
    <property type="match status" value="1"/>
</dbReference>
<dbReference type="Gene3D" id="1.20.58.70">
    <property type="match status" value="1"/>
</dbReference>
<accession>A0A813ZSR2</accession>
<evidence type="ECO:0000313" key="3">
    <source>
        <dbReference type="EMBL" id="CAF0902566.1"/>
    </source>
</evidence>
<evidence type="ECO:0000313" key="6">
    <source>
        <dbReference type="EMBL" id="CAF3972021.1"/>
    </source>
</evidence>
<dbReference type="Pfam" id="PF14523">
    <property type="entry name" value="Syntaxin_2"/>
    <property type="match status" value="1"/>
</dbReference>
<dbReference type="Proteomes" id="UP000682733">
    <property type="component" value="Unassembled WGS sequence"/>
</dbReference>
<dbReference type="EMBL" id="CAJOBC010001548">
    <property type="protein sequence ID" value="CAF3684825.1"/>
    <property type="molecule type" value="Genomic_DNA"/>
</dbReference>
<dbReference type="SUPFAM" id="SSF47661">
    <property type="entry name" value="t-snare proteins"/>
    <property type="match status" value="1"/>
</dbReference>
<gene>
    <name evidence="3" type="ORF">GPM918_LOCUS8715</name>
    <name evidence="4" type="ORF">OVA965_LOCUS22061</name>
    <name evidence="5" type="ORF">SRO942_LOCUS8717</name>
    <name evidence="6" type="ORF">TMI583_LOCUS22772</name>
</gene>
<dbReference type="Proteomes" id="UP000681722">
    <property type="component" value="Unassembled WGS sequence"/>
</dbReference>
<organism evidence="3 7">
    <name type="scientific">Didymodactylos carnosus</name>
    <dbReference type="NCBI Taxonomy" id="1234261"/>
    <lineage>
        <taxon>Eukaryota</taxon>
        <taxon>Metazoa</taxon>
        <taxon>Spiralia</taxon>
        <taxon>Gnathifera</taxon>
        <taxon>Rotifera</taxon>
        <taxon>Eurotatoria</taxon>
        <taxon>Bdelloidea</taxon>
        <taxon>Philodinida</taxon>
        <taxon>Philodinidae</taxon>
        <taxon>Didymodactylos</taxon>
    </lineage>
</organism>
<dbReference type="GO" id="GO:0006886">
    <property type="term" value="P:intracellular protein transport"/>
    <property type="evidence" value="ECO:0007669"/>
    <property type="project" value="TreeGrafter"/>
</dbReference>
<reference evidence="3" key="1">
    <citation type="submission" date="2021-02" db="EMBL/GenBank/DDBJ databases">
        <authorList>
            <person name="Nowell W R."/>
        </authorList>
    </citation>
    <scope>NUCLEOTIDE SEQUENCE</scope>
</reference>
<dbReference type="GO" id="GO:0006906">
    <property type="term" value="P:vesicle fusion"/>
    <property type="evidence" value="ECO:0007669"/>
    <property type="project" value="TreeGrafter"/>
</dbReference>
<evidence type="ECO:0000313" key="7">
    <source>
        <dbReference type="Proteomes" id="UP000663829"/>
    </source>
</evidence>
<name>A0A813ZSR2_9BILA</name>
<dbReference type="PANTHER" id="PTHR19957">
    <property type="entry name" value="SYNTAXIN"/>
    <property type="match status" value="1"/>
</dbReference>
<dbReference type="EMBL" id="CAJOBA010033811">
    <property type="protein sequence ID" value="CAF3972021.1"/>
    <property type="molecule type" value="Genomic_DNA"/>
</dbReference>
<dbReference type="InterPro" id="IPR045242">
    <property type="entry name" value="Syntaxin"/>
</dbReference>
<evidence type="ECO:0000259" key="2">
    <source>
        <dbReference type="PROSITE" id="PS50192"/>
    </source>
</evidence>
<dbReference type="AlphaFoldDB" id="A0A813ZSR2"/>
<dbReference type="OrthoDB" id="364348at2759"/>
<dbReference type="Gene3D" id="1.20.5.110">
    <property type="match status" value="1"/>
</dbReference>
<dbReference type="EMBL" id="CAJNOQ010001548">
    <property type="protein sequence ID" value="CAF0902566.1"/>
    <property type="molecule type" value="Genomic_DNA"/>
</dbReference>